<dbReference type="SMART" id="SM00184">
    <property type="entry name" value="RING"/>
    <property type="match status" value="1"/>
</dbReference>
<protein>
    <recommendedName>
        <fullName evidence="4">RING-type domain-containing protein</fullName>
    </recommendedName>
</protein>
<dbReference type="EMBL" id="JABANP010000019">
    <property type="protein sequence ID" value="KAF4695606.1"/>
    <property type="molecule type" value="Genomic_DNA"/>
</dbReference>
<evidence type="ECO:0000313" key="6">
    <source>
        <dbReference type="Proteomes" id="UP000541610"/>
    </source>
</evidence>
<keyword evidence="3" id="KW-0472">Membrane</keyword>
<dbReference type="AlphaFoldDB" id="A0A7J6PIN2"/>
<evidence type="ECO:0000259" key="4">
    <source>
        <dbReference type="PROSITE" id="PS50089"/>
    </source>
</evidence>
<keyword evidence="1" id="KW-0863">Zinc-finger</keyword>
<accession>A0A7J6PIN2</accession>
<dbReference type="Gene3D" id="3.30.40.10">
    <property type="entry name" value="Zinc/RING finger domain, C3HC4 (zinc finger)"/>
    <property type="match status" value="1"/>
</dbReference>
<dbReference type="InterPro" id="IPR047126">
    <property type="entry name" value="RNF141-like"/>
</dbReference>
<evidence type="ECO:0000256" key="3">
    <source>
        <dbReference type="SAM" id="Phobius"/>
    </source>
</evidence>
<feature type="compositionally biased region" description="Pro residues" evidence="2">
    <location>
        <begin position="310"/>
        <end position="320"/>
    </location>
</feature>
<keyword evidence="3" id="KW-1133">Transmembrane helix</keyword>
<dbReference type="InterPro" id="IPR013083">
    <property type="entry name" value="Znf_RING/FYVE/PHD"/>
</dbReference>
<keyword evidence="1" id="KW-0479">Metal-binding</keyword>
<dbReference type="InterPro" id="IPR001841">
    <property type="entry name" value="Znf_RING"/>
</dbReference>
<keyword evidence="1" id="KW-0862">Zinc</keyword>
<gene>
    <name evidence="5" type="ORF">FOZ60_004103</name>
</gene>
<feature type="region of interest" description="Disordered" evidence="2">
    <location>
        <begin position="306"/>
        <end position="335"/>
    </location>
</feature>
<evidence type="ECO:0000256" key="2">
    <source>
        <dbReference type="SAM" id="MobiDB-lite"/>
    </source>
</evidence>
<feature type="transmembrane region" description="Helical" evidence="3">
    <location>
        <begin position="342"/>
        <end position="363"/>
    </location>
</feature>
<proteinExistence type="predicted"/>
<dbReference type="SUPFAM" id="SSF57850">
    <property type="entry name" value="RING/U-box"/>
    <property type="match status" value="1"/>
</dbReference>
<dbReference type="GO" id="GO:0008270">
    <property type="term" value="F:zinc ion binding"/>
    <property type="evidence" value="ECO:0007669"/>
    <property type="project" value="UniProtKB-KW"/>
</dbReference>
<name>A0A7J6PIN2_PEROL</name>
<comment type="caution">
    <text evidence="5">The sequence shown here is derived from an EMBL/GenBank/DDBJ whole genome shotgun (WGS) entry which is preliminary data.</text>
</comment>
<feature type="domain" description="RING-type" evidence="4">
    <location>
        <begin position="479"/>
        <end position="521"/>
    </location>
</feature>
<dbReference type="Pfam" id="PF13920">
    <property type="entry name" value="zf-C3HC4_3"/>
    <property type="match status" value="1"/>
</dbReference>
<dbReference type="Proteomes" id="UP000541610">
    <property type="component" value="Unassembled WGS sequence"/>
</dbReference>
<reference evidence="5 6" key="1">
    <citation type="submission" date="2020-04" db="EMBL/GenBank/DDBJ databases">
        <title>Perkinsus olseni comparative genomics.</title>
        <authorList>
            <person name="Bogema D.R."/>
        </authorList>
    </citation>
    <scope>NUCLEOTIDE SEQUENCE [LARGE SCALE GENOMIC DNA]</scope>
    <source>
        <strain evidence="5">00978-12</strain>
    </source>
</reference>
<evidence type="ECO:0000256" key="1">
    <source>
        <dbReference type="PROSITE-ProRule" id="PRU00175"/>
    </source>
</evidence>
<dbReference type="PANTHER" id="PTHR12109">
    <property type="entry name" value="RING FINGER PROTEIN 141-RELATED"/>
    <property type="match status" value="1"/>
</dbReference>
<dbReference type="PROSITE" id="PS50089">
    <property type="entry name" value="ZF_RING_2"/>
    <property type="match status" value="1"/>
</dbReference>
<feature type="compositionally biased region" description="Basic and acidic residues" evidence="2">
    <location>
        <begin position="321"/>
        <end position="331"/>
    </location>
</feature>
<dbReference type="OrthoDB" id="432493at2759"/>
<sequence length="587" mass="64527">MRECVGLCLSRECGLDVELWLRQEGTCKVLREWRATARDYYQPVMPERSTIQNTQVDADRHGTDINELLEGSLTPEFSAIRLPGEAPGRVFLMREQATPWRITYPGCPPQQVHELPWTVREESFVFDGPELLLTTLEHTRLWQQRGRHPSILRGKEYSARGGAFRIVLASDLALGIRRKMAPLWLLIVERSSGGDQSAGGVSEPEYCEESVQDFLSEMLSEAGPAGQIDLEIQKLAKDAAQMILPGSASVLLREQEAEASAGRSALPAAALEPVIDAGLKPIHLVNPPLPRATDCEFIKDFGFSVVQSRPRPPPSAPEPPAPERELDRGADSDAEEGGSTSMFWLLLLLLILPLICILVGLLVGKKNTPTRQVYTCALCRRDYRLSVNAVQPETLSDWVCARCLYSRPAAEREDQAREERVAKRLEELRQVDSKEVRLTKVNTNFYKLRNSIVSHDGTGLPPGGGGNPGRCRLSVPGECIICLEGETACDIVLLPCGHSGLCEACCEDVVRKHEGKCPICRDKIEMIARLKRKTFASAPTAPEVNDLEAGAGADSQPPNQDGSQGKRRSIYLAEVIPCPDASARVGA</sequence>
<organism evidence="5 6">
    <name type="scientific">Perkinsus olseni</name>
    <name type="common">Perkinsus atlanticus</name>
    <dbReference type="NCBI Taxonomy" id="32597"/>
    <lineage>
        <taxon>Eukaryota</taxon>
        <taxon>Sar</taxon>
        <taxon>Alveolata</taxon>
        <taxon>Perkinsozoa</taxon>
        <taxon>Perkinsea</taxon>
        <taxon>Perkinsida</taxon>
        <taxon>Perkinsidae</taxon>
        <taxon>Perkinsus</taxon>
    </lineage>
</organism>
<keyword evidence="3" id="KW-0812">Transmembrane</keyword>
<evidence type="ECO:0000313" key="5">
    <source>
        <dbReference type="EMBL" id="KAF4695606.1"/>
    </source>
</evidence>
<feature type="region of interest" description="Disordered" evidence="2">
    <location>
        <begin position="539"/>
        <end position="566"/>
    </location>
</feature>